<proteinExistence type="predicted"/>
<reference evidence="1 2" key="1">
    <citation type="journal article" date="2013" name="ISME J.">
        <title>Metabolic model for the filamentous 'Candidatus Microthrix parvicella' based on genomic and metagenomic analyses.</title>
        <authorList>
            <person name="Jon McIlroy S."/>
            <person name="Kristiansen R."/>
            <person name="Albertsen M."/>
            <person name="Michael Karst S."/>
            <person name="Rossetti S."/>
            <person name="Lund Nielsen J."/>
            <person name="Tandoi V."/>
            <person name="James Seviour R."/>
            <person name="Nielsen P.H."/>
        </authorList>
    </citation>
    <scope>NUCLEOTIDE SEQUENCE [LARGE SCALE GENOMIC DNA]</scope>
    <source>
        <strain evidence="1 2">RN1</strain>
    </source>
</reference>
<keyword evidence="2" id="KW-1185">Reference proteome</keyword>
<dbReference type="Proteomes" id="UP000018291">
    <property type="component" value="Unassembled WGS sequence"/>
</dbReference>
<organism evidence="1 2">
    <name type="scientific">Candidatus Neomicrothrix parvicella RN1</name>
    <dbReference type="NCBI Taxonomy" id="1229780"/>
    <lineage>
        <taxon>Bacteria</taxon>
        <taxon>Bacillati</taxon>
        <taxon>Actinomycetota</taxon>
        <taxon>Acidimicrobiia</taxon>
        <taxon>Acidimicrobiales</taxon>
        <taxon>Microthrixaceae</taxon>
        <taxon>Candidatus Neomicrothrix</taxon>
    </lineage>
</organism>
<name>R4Z7F4_9ACTN</name>
<dbReference type="STRING" id="1229780.BN381_70111"/>
<dbReference type="AlphaFoldDB" id="R4Z7F4"/>
<gene>
    <name evidence="1" type="ORF">BN381_70111</name>
</gene>
<dbReference type="EMBL" id="CANL01000067">
    <property type="protein sequence ID" value="CCM65412.1"/>
    <property type="molecule type" value="Genomic_DNA"/>
</dbReference>
<evidence type="ECO:0000313" key="1">
    <source>
        <dbReference type="EMBL" id="CCM65412.1"/>
    </source>
</evidence>
<dbReference type="HOGENOM" id="CLU_3023489_0_0_11"/>
<evidence type="ECO:0000313" key="2">
    <source>
        <dbReference type="Proteomes" id="UP000018291"/>
    </source>
</evidence>
<comment type="caution">
    <text evidence="1">The sequence shown here is derived from an EMBL/GenBank/DDBJ whole genome shotgun (WGS) entry which is preliminary data.</text>
</comment>
<protein>
    <submittedName>
        <fullName evidence="1">Uncharacterized protein</fullName>
    </submittedName>
</protein>
<sequence length="55" mass="5872">MNSWFCRPTAQGGEDAAHHETLRAEALVANCGDPIPLALTSRSQSESTRRATAMG</sequence>
<accession>R4Z7F4</accession>